<accession>A0A5B0G594</accession>
<proteinExistence type="predicted"/>
<dbReference type="GO" id="GO:0000160">
    <property type="term" value="P:phosphorelay signal transduction system"/>
    <property type="evidence" value="ECO:0007669"/>
    <property type="project" value="InterPro"/>
</dbReference>
<dbReference type="CDD" id="cd17574">
    <property type="entry name" value="REC_OmpR"/>
    <property type="match status" value="1"/>
</dbReference>
<dbReference type="Gene3D" id="3.40.50.2300">
    <property type="match status" value="1"/>
</dbReference>
<evidence type="ECO:0000313" key="4">
    <source>
        <dbReference type="EMBL" id="KAA0998577.1"/>
    </source>
</evidence>
<dbReference type="PANTHER" id="PTHR44591:SF3">
    <property type="entry name" value="RESPONSE REGULATORY DOMAIN-CONTAINING PROTEIN"/>
    <property type="match status" value="1"/>
</dbReference>
<organism evidence="4 5">
    <name type="scientific">Paraburkholderia panacisoli</name>
    <dbReference type="NCBI Taxonomy" id="2603818"/>
    <lineage>
        <taxon>Bacteria</taxon>
        <taxon>Pseudomonadati</taxon>
        <taxon>Pseudomonadota</taxon>
        <taxon>Betaproteobacteria</taxon>
        <taxon>Burkholderiales</taxon>
        <taxon>Burkholderiaceae</taxon>
        <taxon>Paraburkholderia</taxon>
    </lineage>
</organism>
<sequence>MANVLLVEDDANLLQALGTVLVLEGHHVRRAENGTEALNATSVEAPDIIVTDVMMPGMDGIALVRALRAMPLLAHIPVIMTTAINVPHVLPVQAFLRKPFSEVELVDLIDRLLA</sequence>
<dbReference type="Proteomes" id="UP000325273">
    <property type="component" value="Unassembled WGS sequence"/>
</dbReference>
<evidence type="ECO:0000313" key="5">
    <source>
        <dbReference type="Proteomes" id="UP000325273"/>
    </source>
</evidence>
<dbReference type="SUPFAM" id="SSF52172">
    <property type="entry name" value="CheY-like"/>
    <property type="match status" value="1"/>
</dbReference>
<keyword evidence="1 2" id="KW-0597">Phosphoprotein</keyword>
<feature type="modified residue" description="4-aspartylphosphate" evidence="2">
    <location>
        <position position="52"/>
    </location>
</feature>
<evidence type="ECO:0000256" key="1">
    <source>
        <dbReference type="ARBA" id="ARBA00022553"/>
    </source>
</evidence>
<protein>
    <submittedName>
        <fullName evidence="4">Response regulator</fullName>
    </submittedName>
</protein>
<gene>
    <name evidence="4" type="ORF">FVF58_44075</name>
</gene>
<dbReference type="InterPro" id="IPR050595">
    <property type="entry name" value="Bact_response_regulator"/>
</dbReference>
<comment type="caution">
    <text evidence="4">The sequence shown here is derived from an EMBL/GenBank/DDBJ whole genome shotgun (WGS) entry which is preliminary data.</text>
</comment>
<evidence type="ECO:0000256" key="2">
    <source>
        <dbReference type="PROSITE-ProRule" id="PRU00169"/>
    </source>
</evidence>
<dbReference type="AlphaFoldDB" id="A0A5B0G594"/>
<evidence type="ECO:0000259" key="3">
    <source>
        <dbReference type="PROSITE" id="PS50110"/>
    </source>
</evidence>
<dbReference type="Pfam" id="PF00072">
    <property type="entry name" value="Response_reg"/>
    <property type="match status" value="1"/>
</dbReference>
<dbReference type="InterPro" id="IPR011006">
    <property type="entry name" value="CheY-like_superfamily"/>
</dbReference>
<feature type="domain" description="Response regulatory" evidence="3">
    <location>
        <begin position="3"/>
        <end position="113"/>
    </location>
</feature>
<keyword evidence="5" id="KW-1185">Reference proteome</keyword>
<dbReference type="PANTHER" id="PTHR44591">
    <property type="entry name" value="STRESS RESPONSE REGULATOR PROTEIN 1"/>
    <property type="match status" value="1"/>
</dbReference>
<reference evidence="4 5" key="1">
    <citation type="submission" date="2019-08" db="EMBL/GenBank/DDBJ databases">
        <title>Paraburkholderia sp. DCY113.</title>
        <authorList>
            <person name="Kang J."/>
        </authorList>
    </citation>
    <scope>NUCLEOTIDE SEQUENCE [LARGE SCALE GENOMIC DNA]</scope>
    <source>
        <strain evidence="4 5">DCY113</strain>
    </source>
</reference>
<dbReference type="RefSeq" id="WP_149675876.1">
    <property type="nucleotide sequence ID" value="NZ_VTUZ01000056.1"/>
</dbReference>
<dbReference type="InterPro" id="IPR001789">
    <property type="entry name" value="Sig_transdc_resp-reg_receiver"/>
</dbReference>
<dbReference type="PROSITE" id="PS50110">
    <property type="entry name" value="RESPONSE_REGULATORY"/>
    <property type="match status" value="1"/>
</dbReference>
<name>A0A5B0G594_9BURK</name>
<dbReference type="EMBL" id="VTUZ01000056">
    <property type="protein sequence ID" value="KAA0998577.1"/>
    <property type="molecule type" value="Genomic_DNA"/>
</dbReference>
<dbReference type="SMART" id="SM00448">
    <property type="entry name" value="REC"/>
    <property type="match status" value="1"/>
</dbReference>